<dbReference type="EMBL" id="PICB01002188">
    <property type="protein sequence ID" value="PLP39458.1"/>
    <property type="molecule type" value="Genomic_DNA"/>
</dbReference>
<evidence type="ECO:0000313" key="1">
    <source>
        <dbReference type="EMBL" id="PLP39458.1"/>
    </source>
</evidence>
<protein>
    <submittedName>
        <fullName evidence="1">DUF1028 domain-containing protein</fullName>
    </submittedName>
</protein>
<organism evidence="1 2">
    <name type="scientific">Klebsiella variicola</name>
    <dbReference type="NCBI Taxonomy" id="244366"/>
    <lineage>
        <taxon>Bacteria</taxon>
        <taxon>Pseudomonadati</taxon>
        <taxon>Pseudomonadota</taxon>
        <taxon>Gammaproteobacteria</taxon>
        <taxon>Enterobacterales</taxon>
        <taxon>Enterobacteriaceae</taxon>
        <taxon>Klebsiella/Raoultella group</taxon>
        <taxon>Klebsiella</taxon>
        <taxon>Klebsiella pneumoniae complex</taxon>
    </lineage>
</organism>
<proteinExistence type="predicted"/>
<dbReference type="Proteomes" id="UP000234473">
    <property type="component" value="Unassembled WGS sequence"/>
</dbReference>
<evidence type="ECO:0000313" key="2">
    <source>
        <dbReference type="Proteomes" id="UP000234473"/>
    </source>
</evidence>
<reference evidence="1 2" key="1">
    <citation type="submission" date="2017-11" db="EMBL/GenBank/DDBJ databases">
        <authorList>
            <person name="Han C.G."/>
        </authorList>
    </citation>
    <scope>NUCLEOTIDE SEQUENCE [LARGE SCALE GENOMIC DNA]</scope>
    <source>
        <strain evidence="1 2">A5</strain>
    </source>
</reference>
<name>A0A2N5A785_KLEVA</name>
<dbReference type="SUPFAM" id="SSF56235">
    <property type="entry name" value="N-terminal nucleophile aminohydrolases (Ntn hydrolases)"/>
    <property type="match status" value="1"/>
</dbReference>
<dbReference type="InterPro" id="IPR029055">
    <property type="entry name" value="Ntn_hydrolases_N"/>
</dbReference>
<gene>
    <name evidence="1" type="ORF">CWM98_29905</name>
</gene>
<feature type="non-terminal residue" evidence="1">
    <location>
        <position position="26"/>
    </location>
</feature>
<comment type="caution">
    <text evidence="1">The sequence shown here is derived from an EMBL/GenBank/DDBJ whole genome shotgun (WGS) entry which is preliminary data.</text>
</comment>
<accession>A0A2N5A785</accession>
<sequence length="26" mass="2597">MTLSISARCPESGQLGIAISSSSMAV</sequence>
<reference evidence="1 2" key="2">
    <citation type="submission" date="2018-01" db="EMBL/GenBank/DDBJ databases">
        <title>Genomic study of Klebsiella pneumoniae.</title>
        <authorList>
            <person name="Yang Y."/>
            <person name="Bicalho R."/>
        </authorList>
    </citation>
    <scope>NUCLEOTIDE SEQUENCE [LARGE SCALE GENOMIC DNA]</scope>
    <source>
        <strain evidence="1 2">A5</strain>
    </source>
</reference>
<dbReference type="AlphaFoldDB" id="A0A2N5A785"/>